<comment type="caution">
    <text evidence="3">The sequence shown here is derived from an EMBL/GenBank/DDBJ whole genome shotgun (WGS) entry which is preliminary data.</text>
</comment>
<comment type="similarity">
    <text evidence="1 2">Belongs to the UPF0251 family.</text>
</comment>
<evidence type="ECO:0000256" key="2">
    <source>
        <dbReference type="HAMAP-Rule" id="MF_00674"/>
    </source>
</evidence>
<name>A0A9D9DVL6_9FIRM</name>
<dbReference type="Pfam" id="PF02001">
    <property type="entry name" value="DUF134"/>
    <property type="match status" value="1"/>
</dbReference>
<gene>
    <name evidence="3" type="ORF">IAC55_06450</name>
</gene>
<dbReference type="Gene3D" id="1.10.10.10">
    <property type="entry name" value="Winged helix-like DNA-binding domain superfamily/Winged helix DNA-binding domain"/>
    <property type="match status" value="1"/>
</dbReference>
<dbReference type="InterPro" id="IPR036388">
    <property type="entry name" value="WH-like_DNA-bd_sf"/>
</dbReference>
<dbReference type="Proteomes" id="UP000823611">
    <property type="component" value="Unassembled WGS sequence"/>
</dbReference>
<dbReference type="InterPro" id="IPR013324">
    <property type="entry name" value="RNA_pol_sigma_r3/r4-like"/>
</dbReference>
<proteinExistence type="inferred from homology"/>
<sequence>MPRIRKCRSVCFEPENRIFYPEKSSEDFVTLTVEETEALRLADFEELEQSDCANIMNISRGTFQRILYNARKKTAMAITQGKGIKIDGGNYMVSDRKCNCEKDCIKCIKKSK</sequence>
<dbReference type="HAMAP" id="MF_00674">
    <property type="entry name" value="UPF0251"/>
    <property type="match status" value="1"/>
</dbReference>
<dbReference type="AlphaFoldDB" id="A0A9D9DVL6"/>
<dbReference type="PANTHER" id="PTHR37478">
    <property type="match status" value="1"/>
</dbReference>
<dbReference type="InterPro" id="IPR002852">
    <property type="entry name" value="UPF0251"/>
</dbReference>
<accession>A0A9D9DVL6</accession>
<reference evidence="3" key="1">
    <citation type="submission" date="2020-10" db="EMBL/GenBank/DDBJ databases">
        <authorList>
            <person name="Gilroy R."/>
        </authorList>
    </citation>
    <scope>NUCLEOTIDE SEQUENCE</scope>
    <source>
        <strain evidence="3">F6-4510</strain>
    </source>
</reference>
<reference evidence="3" key="2">
    <citation type="journal article" date="2021" name="PeerJ">
        <title>Extensive microbial diversity within the chicken gut microbiome revealed by metagenomics and culture.</title>
        <authorList>
            <person name="Gilroy R."/>
            <person name="Ravi A."/>
            <person name="Getino M."/>
            <person name="Pursley I."/>
            <person name="Horton D.L."/>
            <person name="Alikhan N.F."/>
            <person name="Baker D."/>
            <person name="Gharbi K."/>
            <person name="Hall N."/>
            <person name="Watson M."/>
            <person name="Adriaenssens E.M."/>
            <person name="Foster-Nyarko E."/>
            <person name="Jarju S."/>
            <person name="Secka A."/>
            <person name="Antonio M."/>
            <person name="Oren A."/>
            <person name="Chaudhuri R.R."/>
            <person name="La Ragione R."/>
            <person name="Hildebrand F."/>
            <person name="Pallen M.J."/>
        </authorList>
    </citation>
    <scope>NUCLEOTIDE SEQUENCE</scope>
    <source>
        <strain evidence="3">F6-4510</strain>
    </source>
</reference>
<protein>
    <recommendedName>
        <fullName evidence="2">UPF0251 protein IAC55_06450</fullName>
    </recommendedName>
</protein>
<organism evidence="3 4">
    <name type="scientific">Candidatus Fimicola merdigallinarum</name>
    <dbReference type="NCBI Taxonomy" id="2840819"/>
    <lineage>
        <taxon>Bacteria</taxon>
        <taxon>Bacillati</taxon>
        <taxon>Bacillota</taxon>
        <taxon>Clostridia</taxon>
        <taxon>Lachnospirales</taxon>
        <taxon>Lachnospiraceae</taxon>
        <taxon>Lachnospiraceae incertae sedis</taxon>
        <taxon>Candidatus Fimicola</taxon>
    </lineage>
</organism>
<evidence type="ECO:0000256" key="1">
    <source>
        <dbReference type="ARBA" id="ARBA00009350"/>
    </source>
</evidence>
<dbReference type="PANTHER" id="PTHR37478:SF2">
    <property type="entry name" value="UPF0251 PROTEIN TK0562"/>
    <property type="match status" value="1"/>
</dbReference>
<evidence type="ECO:0000313" key="3">
    <source>
        <dbReference type="EMBL" id="MBO8434942.1"/>
    </source>
</evidence>
<evidence type="ECO:0000313" key="4">
    <source>
        <dbReference type="Proteomes" id="UP000823611"/>
    </source>
</evidence>
<dbReference type="EMBL" id="JADIMX010000120">
    <property type="protein sequence ID" value="MBO8434942.1"/>
    <property type="molecule type" value="Genomic_DNA"/>
</dbReference>
<dbReference type="SUPFAM" id="SSF88659">
    <property type="entry name" value="Sigma3 and sigma4 domains of RNA polymerase sigma factors"/>
    <property type="match status" value="1"/>
</dbReference>